<dbReference type="InterPro" id="IPR008538">
    <property type="entry name" value="Uma2"/>
</dbReference>
<dbReference type="EMBL" id="CP053540">
    <property type="protein sequence ID" value="WOB43752.1"/>
    <property type="molecule type" value="Genomic_DNA"/>
</dbReference>
<evidence type="ECO:0000313" key="2">
    <source>
        <dbReference type="EMBL" id="WOB43752.1"/>
    </source>
</evidence>
<gene>
    <name evidence="2" type="ORF">HNI00_11745</name>
</gene>
<dbReference type="InterPro" id="IPR011335">
    <property type="entry name" value="Restrct_endonuc-II-like"/>
</dbReference>
<dbReference type="GO" id="GO:0004519">
    <property type="term" value="F:endonuclease activity"/>
    <property type="evidence" value="ECO:0007669"/>
    <property type="project" value="UniProtKB-KW"/>
</dbReference>
<protein>
    <submittedName>
        <fullName evidence="2">Uma2 family endonuclease</fullName>
    </submittedName>
</protein>
<feature type="domain" description="Putative restriction endonuclease" evidence="1">
    <location>
        <begin position="16"/>
        <end position="186"/>
    </location>
</feature>
<name>A0AA97BLZ6_9CYAN</name>
<organism evidence="2">
    <name type="scientific">Thermoleptolyngbya oregonensis NK1-22</name>
    <dbReference type="NCBI Taxonomy" id="2547457"/>
    <lineage>
        <taxon>Bacteria</taxon>
        <taxon>Bacillati</taxon>
        <taxon>Cyanobacteriota</taxon>
        <taxon>Cyanophyceae</taxon>
        <taxon>Oculatellales</taxon>
        <taxon>Oculatellaceae</taxon>
        <taxon>Thermoleptolyngbya</taxon>
    </lineage>
</organism>
<evidence type="ECO:0000259" key="1">
    <source>
        <dbReference type="Pfam" id="PF05685"/>
    </source>
</evidence>
<sequence>MNLTLHLGTAIALTDEQFERLARANRDVRIERSATGELILMPPTGGETGNRNLDISGQLWLWNRTARLGVAFDSSTGFRLPNGAIRSPDAAWVRQERWNALTPEDRKRFPPLCPDFVIELCSESDDWPVLQAKMREYIDNGLVLGWLIDPRTRQVEVYRRDRPPERLENPASLLEEGLLPGFVLDLSGIWLSE</sequence>
<dbReference type="Gene3D" id="3.90.1570.10">
    <property type="entry name" value="tt1808, chain A"/>
    <property type="match status" value="1"/>
</dbReference>
<dbReference type="InterPro" id="IPR012296">
    <property type="entry name" value="Nuclease_put_TT1808"/>
</dbReference>
<keyword evidence="2" id="KW-0378">Hydrolase</keyword>
<dbReference type="RefSeq" id="WP_316786352.1">
    <property type="nucleotide sequence ID" value="NZ_CP053540.1"/>
</dbReference>
<accession>A0AA97BLZ6</accession>
<dbReference type="PANTHER" id="PTHR34107">
    <property type="entry name" value="SLL0198 PROTEIN-RELATED"/>
    <property type="match status" value="1"/>
</dbReference>
<dbReference type="PANTHER" id="PTHR34107:SF7">
    <property type="entry name" value="SLR2092 PROTEIN"/>
    <property type="match status" value="1"/>
</dbReference>
<reference evidence="2" key="1">
    <citation type="submission" date="2020-05" db="EMBL/GenBank/DDBJ databases">
        <authorList>
            <person name="Zhu T."/>
            <person name="Keshari N."/>
            <person name="Lu X."/>
        </authorList>
    </citation>
    <scope>NUCLEOTIDE SEQUENCE</scope>
    <source>
        <strain evidence="2">NK1-22</strain>
    </source>
</reference>
<dbReference type="Pfam" id="PF05685">
    <property type="entry name" value="Uma2"/>
    <property type="match status" value="1"/>
</dbReference>
<dbReference type="AlphaFoldDB" id="A0AA97BLZ6"/>
<keyword evidence="2" id="KW-0255">Endonuclease</keyword>
<dbReference type="KEGG" id="tog:HNI00_11745"/>
<keyword evidence="2" id="KW-0540">Nuclease</keyword>
<dbReference type="CDD" id="cd06260">
    <property type="entry name" value="DUF820-like"/>
    <property type="match status" value="1"/>
</dbReference>
<dbReference type="SUPFAM" id="SSF52980">
    <property type="entry name" value="Restriction endonuclease-like"/>
    <property type="match status" value="1"/>
</dbReference>
<proteinExistence type="predicted"/>